<sequence>MPETQALRSKILNHLEEHTIPQRHLAMLIDENPQYLSEVLNGKKTGPKANVMLLTIVKVLGVK</sequence>
<dbReference type="AlphaFoldDB" id="A0A1H1BNZ9"/>
<organism evidence="1 3">
    <name type="scientific">Carnobacterium viridans</name>
    <dbReference type="NCBI Taxonomy" id="174587"/>
    <lineage>
        <taxon>Bacteria</taxon>
        <taxon>Bacillati</taxon>
        <taxon>Bacillota</taxon>
        <taxon>Bacilli</taxon>
        <taxon>Lactobacillales</taxon>
        <taxon>Carnobacteriaceae</taxon>
        <taxon>Carnobacterium</taxon>
    </lineage>
</organism>
<name>A0A1H1BNZ9_9LACT</name>
<dbReference type="SUPFAM" id="SSF47413">
    <property type="entry name" value="lambda repressor-like DNA-binding domains"/>
    <property type="match status" value="1"/>
</dbReference>
<evidence type="ECO:0000313" key="2">
    <source>
        <dbReference type="EMBL" id="SDQ55099.1"/>
    </source>
</evidence>
<dbReference type="InterPro" id="IPR010982">
    <property type="entry name" value="Lambda_DNA-bd_dom_sf"/>
</dbReference>
<dbReference type="Proteomes" id="UP000199481">
    <property type="component" value="Unassembled WGS sequence"/>
</dbReference>
<dbReference type="EMBL" id="FNJW01000008">
    <property type="protein sequence ID" value="SDQ53593.1"/>
    <property type="molecule type" value="Genomic_DNA"/>
</dbReference>
<keyword evidence="3" id="KW-1185">Reference proteome</keyword>
<evidence type="ECO:0000313" key="1">
    <source>
        <dbReference type="EMBL" id="SDQ53593.1"/>
    </source>
</evidence>
<protein>
    <recommendedName>
        <fullName evidence="4">HTH cro/C1-type domain-containing protein</fullName>
    </recommendedName>
</protein>
<dbReference type="OrthoDB" id="2188924at2"/>
<dbReference type="RefSeq" id="WP_089978514.1">
    <property type="nucleotide sequence ID" value="NZ_CP084916.1"/>
</dbReference>
<evidence type="ECO:0008006" key="4">
    <source>
        <dbReference type="Google" id="ProtNLM"/>
    </source>
</evidence>
<dbReference type="GO" id="GO:0003677">
    <property type="term" value="F:DNA binding"/>
    <property type="evidence" value="ECO:0007669"/>
    <property type="project" value="InterPro"/>
</dbReference>
<dbReference type="EMBL" id="FNJW01000008">
    <property type="protein sequence ID" value="SDQ55099.1"/>
    <property type="molecule type" value="Genomic_DNA"/>
</dbReference>
<gene>
    <name evidence="1" type="ORF">SAMN04487752_2670</name>
    <name evidence="2" type="ORF">SAMN04487752_2730</name>
</gene>
<proteinExistence type="predicted"/>
<accession>A0A1H1BNZ9</accession>
<reference evidence="3" key="2">
    <citation type="submission" date="2016-10" db="EMBL/GenBank/DDBJ databases">
        <authorList>
            <person name="Varghese N."/>
            <person name="Submissions S."/>
        </authorList>
    </citation>
    <scope>NUCLEOTIDE SEQUENCE [LARGE SCALE GENOMIC DNA]</scope>
    <source>
        <strain evidence="3">MPL-11</strain>
    </source>
</reference>
<dbReference type="Gene3D" id="1.10.260.40">
    <property type="entry name" value="lambda repressor-like DNA-binding domains"/>
    <property type="match status" value="1"/>
</dbReference>
<reference evidence="1" key="1">
    <citation type="submission" date="2016-10" db="EMBL/GenBank/DDBJ databases">
        <authorList>
            <person name="de Groot N.N."/>
        </authorList>
    </citation>
    <scope>NUCLEOTIDE SEQUENCE [LARGE SCALE GENOMIC DNA]</scope>
    <source>
        <strain evidence="1">MPL-11</strain>
    </source>
</reference>
<evidence type="ECO:0000313" key="3">
    <source>
        <dbReference type="Proteomes" id="UP000199481"/>
    </source>
</evidence>